<dbReference type="CDD" id="cd06261">
    <property type="entry name" value="TM_PBP2"/>
    <property type="match status" value="1"/>
</dbReference>
<dbReference type="PANTHER" id="PTHR43496:SF1">
    <property type="entry name" value="POLYGALACTURONAN_RHAMNOGALACTURONAN TRANSPORT SYSTEM PERMEASE PROTEIN YTEP"/>
    <property type="match status" value="1"/>
</dbReference>
<evidence type="ECO:0000259" key="6">
    <source>
        <dbReference type="PROSITE" id="PS50928"/>
    </source>
</evidence>
<feature type="transmembrane region" description="Helical" evidence="5">
    <location>
        <begin position="12"/>
        <end position="32"/>
    </location>
</feature>
<dbReference type="Proteomes" id="UP001652397">
    <property type="component" value="Unassembled WGS sequence"/>
</dbReference>
<feature type="transmembrane region" description="Helical" evidence="5">
    <location>
        <begin position="96"/>
        <end position="117"/>
    </location>
</feature>
<evidence type="ECO:0000313" key="8">
    <source>
        <dbReference type="Proteomes" id="UP001652397"/>
    </source>
</evidence>
<comment type="caution">
    <text evidence="7">The sequence shown here is derived from an EMBL/GenBank/DDBJ whole genome shotgun (WGS) entry which is preliminary data.</text>
</comment>
<accession>A0ABT2U6H0</accession>
<evidence type="ECO:0000313" key="7">
    <source>
        <dbReference type="EMBL" id="MCU6790102.1"/>
    </source>
</evidence>
<dbReference type="InterPro" id="IPR000515">
    <property type="entry name" value="MetI-like"/>
</dbReference>
<proteinExistence type="inferred from homology"/>
<evidence type="ECO:0000256" key="4">
    <source>
        <dbReference type="ARBA" id="ARBA00023136"/>
    </source>
</evidence>
<keyword evidence="2 5" id="KW-0812">Transmembrane</keyword>
<evidence type="ECO:0000256" key="2">
    <source>
        <dbReference type="ARBA" id="ARBA00022692"/>
    </source>
</evidence>
<keyword evidence="3 5" id="KW-1133">Transmembrane helix</keyword>
<dbReference type="EMBL" id="JAOQJE010000015">
    <property type="protein sequence ID" value="MCU6790102.1"/>
    <property type="molecule type" value="Genomic_DNA"/>
</dbReference>
<feature type="transmembrane region" description="Helical" evidence="5">
    <location>
        <begin position="377"/>
        <end position="400"/>
    </location>
</feature>
<dbReference type="RefSeq" id="WP_242977811.1">
    <property type="nucleotide sequence ID" value="NZ_JAOQJE010000015.1"/>
</dbReference>
<feature type="domain" description="ABC transmembrane type-1" evidence="6">
    <location>
        <begin position="340"/>
        <end position="530"/>
    </location>
</feature>
<feature type="transmembrane region" description="Helical" evidence="5">
    <location>
        <begin position="289"/>
        <end position="313"/>
    </location>
</feature>
<name>A0ABT2U6H0_9FIRM</name>
<dbReference type="PROSITE" id="PS50928">
    <property type="entry name" value="ABC_TM1"/>
    <property type="match status" value="2"/>
</dbReference>
<feature type="transmembrane region" description="Helical" evidence="5">
    <location>
        <begin position="471"/>
        <end position="492"/>
    </location>
</feature>
<feature type="transmembrane region" description="Helical" evidence="5">
    <location>
        <begin position="137"/>
        <end position="159"/>
    </location>
</feature>
<protein>
    <submittedName>
        <fullName evidence="7">ABC transporter permease subunit</fullName>
    </submittedName>
</protein>
<feature type="transmembrane region" description="Helical" evidence="5">
    <location>
        <begin position="412"/>
        <end position="429"/>
    </location>
</feature>
<evidence type="ECO:0000256" key="3">
    <source>
        <dbReference type="ARBA" id="ARBA00022989"/>
    </source>
</evidence>
<keyword evidence="4 5" id="KW-0472">Membrane</keyword>
<feature type="domain" description="ABC transmembrane type-1" evidence="6">
    <location>
        <begin position="59"/>
        <end position="261"/>
    </location>
</feature>
<keyword evidence="8" id="KW-1185">Reference proteome</keyword>
<dbReference type="SUPFAM" id="SSF161098">
    <property type="entry name" value="MetI-like"/>
    <property type="match status" value="2"/>
</dbReference>
<feature type="transmembrane region" description="Helical" evidence="5">
    <location>
        <begin position="180"/>
        <end position="206"/>
    </location>
</feature>
<dbReference type="Pfam" id="PF00528">
    <property type="entry name" value="BPD_transp_1"/>
    <property type="match status" value="1"/>
</dbReference>
<reference evidence="7 8" key="1">
    <citation type="journal article" date="2021" name="ISME Commun">
        <title>Automated analysis of genomic sequences facilitates high-throughput and comprehensive description of bacteria.</title>
        <authorList>
            <person name="Hitch T.C.A."/>
        </authorList>
    </citation>
    <scope>NUCLEOTIDE SEQUENCE [LARGE SCALE GENOMIC DNA]</scope>
    <source>
        <strain evidence="7 8">Sanger_34</strain>
    </source>
</reference>
<organism evidence="7 8">
    <name type="scientific">Agathobaculum ammoniilyticum</name>
    <dbReference type="NCBI Taxonomy" id="2981778"/>
    <lineage>
        <taxon>Bacteria</taxon>
        <taxon>Bacillati</taxon>
        <taxon>Bacillota</taxon>
        <taxon>Clostridia</taxon>
        <taxon>Eubacteriales</taxon>
        <taxon>Butyricicoccaceae</taxon>
        <taxon>Agathobaculum</taxon>
    </lineage>
</organism>
<comment type="subcellular location">
    <subcellularLocation>
        <location evidence="5">Cell membrane</location>
        <topology evidence="5">Multi-pass membrane protein</topology>
    </subcellularLocation>
    <subcellularLocation>
        <location evidence="1">Membrane</location>
        <topology evidence="1">Multi-pass membrane protein</topology>
    </subcellularLocation>
</comment>
<dbReference type="Gene3D" id="1.10.3720.10">
    <property type="entry name" value="MetI-like"/>
    <property type="match status" value="2"/>
</dbReference>
<dbReference type="PANTHER" id="PTHR43496">
    <property type="entry name" value="PROTEIN LPLB"/>
    <property type="match status" value="1"/>
</dbReference>
<feature type="transmembrane region" description="Helical" evidence="5">
    <location>
        <begin position="243"/>
        <end position="264"/>
    </location>
</feature>
<feature type="transmembrane region" description="Helical" evidence="5">
    <location>
        <begin position="63"/>
        <end position="84"/>
    </location>
</feature>
<dbReference type="InterPro" id="IPR035906">
    <property type="entry name" value="MetI-like_sf"/>
</dbReference>
<feature type="transmembrane region" description="Helical" evidence="5">
    <location>
        <begin position="512"/>
        <end position="534"/>
    </location>
</feature>
<feature type="transmembrane region" description="Helical" evidence="5">
    <location>
        <begin position="344"/>
        <end position="365"/>
    </location>
</feature>
<sequence length="543" mass="59695">MMRKNRELRIVFLGIVVLFAVFLVIPALQLLLKSVWGANGLTVEFYASVFAQKGFGAALRNSFVVSAAAAAAAVMLAFVIAYAIHYTRLPRPCKRLLQAAATLPMFLPTITYGFAIIYSFGKQGLITQLLGFQMFNIYGFGGLMTGYVIYTVPVAFLLIHNTMGYIDKKTLTVSRVMGDGALSTFWIGVLRPLLGTLAGAFIQAFFLSFTDFGIPASVGGRYEVVATVLYNQMLGGIPDFNRGAVVAMIMLLPSVGSICLLQLLERFNIRYSRISDAELRRNTVRDVGWGLSGVMIAAAVLAVFAVIFVVPLVEDWPYRTAFSLEHVREVLSDSNLLRIYTRSIWMALLTALFGTLLAYGAALITARSSLSGGYKKAVESIALVTNTIPGMVLGIAFLFSFSGSALQNTLELMVLCNIVHYFSTPYLMMKNSLSKMNAGWETTAMLMGDSWIKTILRVVTPNALSSLIEVFSYYFINGMVTISALVFIAGARTMVLTTEIKQLQYVNKFNEVFVLSLLILFTNLIAKALFSWLANRSSQKKKA</sequence>
<comment type="similarity">
    <text evidence="5">Belongs to the binding-protein-dependent transport system permease family.</text>
</comment>
<evidence type="ECO:0000256" key="5">
    <source>
        <dbReference type="RuleBase" id="RU363032"/>
    </source>
</evidence>
<keyword evidence="5" id="KW-0813">Transport</keyword>
<gene>
    <name evidence="7" type="ORF">OCV66_13530</name>
</gene>
<evidence type="ECO:0000256" key="1">
    <source>
        <dbReference type="ARBA" id="ARBA00004141"/>
    </source>
</evidence>